<gene>
    <name evidence="2" type="ORF">SLS62_004918</name>
</gene>
<comment type="caution">
    <text evidence="2">The sequence shown here is derived from an EMBL/GenBank/DDBJ whole genome shotgun (WGS) entry which is preliminary data.</text>
</comment>
<dbReference type="Pfam" id="PF00179">
    <property type="entry name" value="UQ_con"/>
    <property type="match status" value="1"/>
</dbReference>
<reference evidence="2 3" key="1">
    <citation type="submission" date="2024-02" db="EMBL/GenBank/DDBJ databases">
        <title>De novo assembly and annotation of 12 fungi associated with fruit tree decline syndrome in Ontario, Canada.</title>
        <authorList>
            <person name="Sulman M."/>
            <person name="Ellouze W."/>
            <person name="Ilyukhin E."/>
        </authorList>
    </citation>
    <scope>NUCLEOTIDE SEQUENCE [LARGE SCALE GENOMIC DNA]</scope>
    <source>
        <strain evidence="2 3">M11/M66-122</strain>
    </source>
</reference>
<dbReference type="Proteomes" id="UP001320420">
    <property type="component" value="Unassembled WGS sequence"/>
</dbReference>
<evidence type="ECO:0000259" key="1">
    <source>
        <dbReference type="PROSITE" id="PS50127"/>
    </source>
</evidence>
<name>A0AAN9YTC8_9PEZI</name>
<sequence length="121" mass="13828">MQWSGKAPTAAPIPGGHFCYISTPMRNTRRFLTKIKHPSVNAHGRICHSIFDRDWTSDISTTALLDTVYALLYQPEYSDPVNTTTILRFHHDAVEFADEVRAYVHNHALTSREDWKTALLD</sequence>
<keyword evidence="3" id="KW-1185">Reference proteome</keyword>
<dbReference type="PROSITE" id="PS50127">
    <property type="entry name" value="UBC_2"/>
    <property type="match status" value="1"/>
</dbReference>
<evidence type="ECO:0000313" key="2">
    <source>
        <dbReference type="EMBL" id="KAK7753185.1"/>
    </source>
</evidence>
<feature type="domain" description="UBC core" evidence="1">
    <location>
        <begin position="1"/>
        <end position="109"/>
    </location>
</feature>
<dbReference type="SUPFAM" id="SSF54495">
    <property type="entry name" value="UBC-like"/>
    <property type="match status" value="1"/>
</dbReference>
<accession>A0AAN9YTC8</accession>
<evidence type="ECO:0000313" key="3">
    <source>
        <dbReference type="Proteomes" id="UP001320420"/>
    </source>
</evidence>
<proteinExistence type="predicted"/>
<dbReference type="EMBL" id="JAKJXP020000031">
    <property type="protein sequence ID" value="KAK7753185.1"/>
    <property type="molecule type" value="Genomic_DNA"/>
</dbReference>
<dbReference type="AlphaFoldDB" id="A0AAN9YTC8"/>
<organism evidence="2 3">
    <name type="scientific">Diatrype stigma</name>
    <dbReference type="NCBI Taxonomy" id="117547"/>
    <lineage>
        <taxon>Eukaryota</taxon>
        <taxon>Fungi</taxon>
        <taxon>Dikarya</taxon>
        <taxon>Ascomycota</taxon>
        <taxon>Pezizomycotina</taxon>
        <taxon>Sordariomycetes</taxon>
        <taxon>Xylariomycetidae</taxon>
        <taxon>Xylariales</taxon>
        <taxon>Diatrypaceae</taxon>
        <taxon>Diatrype</taxon>
    </lineage>
</organism>
<dbReference type="InterPro" id="IPR000608">
    <property type="entry name" value="UBC"/>
</dbReference>
<dbReference type="Gene3D" id="3.10.110.10">
    <property type="entry name" value="Ubiquitin Conjugating Enzyme"/>
    <property type="match status" value="1"/>
</dbReference>
<dbReference type="InterPro" id="IPR016135">
    <property type="entry name" value="UBQ-conjugating_enzyme/RWD"/>
</dbReference>
<protein>
    <recommendedName>
        <fullName evidence="1">UBC core domain-containing protein</fullName>
    </recommendedName>
</protein>